<dbReference type="EMBL" id="LT634361">
    <property type="protein sequence ID" value="SFZ81560.1"/>
    <property type="molecule type" value="Genomic_DNA"/>
</dbReference>
<gene>
    <name evidence="3" type="ORF">MARIT_1171</name>
</gene>
<evidence type="ECO:0000313" key="3">
    <source>
        <dbReference type="EMBL" id="SFZ81560.1"/>
    </source>
</evidence>
<reference evidence="3 4" key="1">
    <citation type="submission" date="2016-11" db="EMBL/GenBank/DDBJ databases">
        <authorList>
            <person name="Jaros S."/>
            <person name="Januszkiewicz K."/>
            <person name="Wedrychowicz H."/>
        </authorList>
    </citation>
    <scope>NUCLEOTIDE SEQUENCE [LARGE SCALE GENOMIC DNA]</scope>
    <source>
        <strain evidence="3">NCIMB 2154T</strain>
    </source>
</reference>
<organism evidence="3 4">
    <name type="scientific">Tenacibaculum maritimum NCIMB 2154</name>
    <dbReference type="NCBI Taxonomy" id="1349785"/>
    <lineage>
        <taxon>Bacteria</taxon>
        <taxon>Pseudomonadati</taxon>
        <taxon>Bacteroidota</taxon>
        <taxon>Flavobacteriia</taxon>
        <taxon>Flavobacteriales</taxon>
        <taxon>Flavobacteriaceae</taxon>
        <taxon>Tenacibaculum</taxon>
    </lineage>
</organism>
<dbReference type="Proteomes" id="UP000231564">
    <property type="component" value="Chromosome MARIT"/>
</dbReference>
<evidence type="ECO:0008006" key="5">
    <source>
        <dbReference type="Google" id="ProtNLM"/>
    </source>
</evidence>
<feature type="compositionally biased region" description="Basic and acidic residues" evidence="1">
    <location>
        <begin position="249"/>
        <end position="264"/>
    </location>
</feature>
<protein>
    <recommendedName>
        <fullName evidence="5">Transmembrane protein</fullName>
    </recommendedName>
</protein>
<accession>A0A2H1E970</accession>
<sequence length="264" mass="30704">MGVGKILKETVMVKDYTRVITHQNYRNAAKLKKYYHRVAKKIYIKPSLFGKNYTERKYTDYIFFNDEFLVTKIAKYVIPIMGGIVALGFLLIFIFPLDEPRDMADWVGLGISAFTTVLFTVYGFTMPKKEGILNRRDGLITFTGFMWEPDITMEFKKVEFAYSTGGENMIGAFQLQIIRPNKWFQTFAITGYVGSECYEDMSFITWYMDKNRPLPPGASFDAYREQDYQRRKAAGFPRPLYPSVIETPEATKEQQAERKRIGGW</sequence>
<evidence type="ECO:0000256" key="2">
    <source>
        <dbReference type="SAM" id="Phobius"/>
    </source>
</evidence>
<dbReference type="AlphaFoldDB" id="A0A2H1E970"/>
<keyword evidence="2" id="KW-0812">Transmembrane</keyword>
<proteinExistence type="predicted"/>
<keyword evidence="2" id="KW-0472">Membrane</keyword>
<keyword evidence="4" id="KW-1185">Reference proteome</keyword>
<name>A0A2H1E970_9FLAO</name>
<feature type="transmembrane region" description="Helical" evidence="2">
    <location>
        <begin position="76"/>
        <end position="97"/>
    </location>
</feature>
<feature type="region of interest" description="Disordered" evidence="1">
    <location>
        <begin position="245"/>
        <end position="264"/>
    </location>
</feature>
<evidence type="ECO:0000256" key="1">
    <source>
        <dbReference type="SAM" id="MobiDB-lite"/>
    </source>
</evidence>
<evidence type="ECO:0000313" key="4">
    <source>
        <dbReference type="Proteomes" id="UP000231564"/>
    </source>
</evidence>
<keyword evidence="2" id="KW-1133">Transmembrane helix</keyword>
<dbReference type="KEGG" id="tmar:MARIT_1171"/>
<feature type="transmembrane region" description="Helical" evidence="2">
    <location>
        <begin position="103"/>
        <end position="125"/>
    </location>
</feature>